<organism evidence="1 2">
    <name type="scientific">Mediterraneibacter gnavus</name>
    <name type="common">Ruminococcus gnavus</name>
    <dbReference type="NCBI Taxonomy" id="33038"/>
    <lineage>
        <taxon>Bacteria</taxon>
        <taxon>Bacillati</taxon>
        <taxon>Bacillota</taxon>
        <taxon>Clostridia</taxon>
        <taxon>Lachnospirales</taxon>
        <taxon>Lachnospiraceae</taxon>
        <taxon>Mediterraneibacter</taxon>
    </lineage>
</organism>
<evidence type="ECO:0000313" key="2">
    <source>
        <dbReference type="Proteomes" id="UP001297422"/>
    </source>
</evidence>
<accession>A0AAJ1B311</accession>
<dbReference type="InterPro" id="IPR006482">
    <property type="entry name" value="Cas7_Csh2/Csh2"/>
</dbReference>
<sequence length="73" mass="8036">GAVQFGQGINKYGDSDLETMQILSPFRDTKDAEAKNSTIGTKKIINEAHYFYPFSINPSAYKELVALGVTDGY</sequence>
<name>A0AAJ1B311_MEDGN</name>
<feature type="non-terminal residue" evidence="1">
    <location>
        <position position="1"/>
    </location>
</feature>
<dbReference type="RefSeq" id="WP_226973673.1">
    <property type="nucleotide sequence ID" value="NZ_JAJBNC010000538.1"/>
</dbReference>
<evidence type="ECO:0000313" key="1">
    <source>
        <dbReference type="EMBL" id="MCB5496228.1"/>
    </source>
</evidence>
<dbReference type="GO" id="GO:0043571">
    <property type="term" value="P:maintenance of CRISPR repeat elements"/>
    <property type="evidence" value="ECO:0007669"/>
    <property type="project" value="InterPro"/>
</dbReference>
<dbReference type="EMBL" id="JAJBNC010000538">
    <property type="protein sequence ID" value="MCB5496228.1"/>
    <property type="molecule type" value="Genomic_DNA"/>
</dbReference>
<dbReference type="Proteomes" id="UP001297422">
    <property type="component" value="Unassembled WGS sequence"/>
</dbReference>
<protein>
    <submittedName>
        <fullName evidence="1">Type I CRISPR-associated protein Cas7</fullName>
    </submittedName>
</protein>
<gene>
    <name evidence="1" type="ORF">LIQ10_21350</name>
</gene>
<reference evidence="1" key="1">
    <citation type="submission" date="2021-10" db="EMBL/GenBank/DDBJ databases">
        <title>Collection of gut derived symbiotic bacterial strains cultured from healthy donors.</title>
        <authorList>
            <person name="Lin H."/>
            <person name="Littmann E."/>
            <person name="Claire K."/>
            <person name="Pamer E."/>
        </authorList>
    </citation>
    <scope>NUCLEOTIDE SEQUENCE</scope>
    <source>
        <strain evidence="1">MSK.23.4</strain>
    </source>
</reference>
<dbReference type="AlphaFoldDB" id="A0AAJ1B311"/>
<comment type="caution">
    <text evidence="1">The sequence shown here is derived from an EMBL/GenBank/DDBJ whole genome shotgun (WGS) entry which is preliminary data.</text>
</comment>
<feature type="non-terminal residue" evidence="1">
    <location>
        <position position="73"/>
    </location>
</feature>
<proteinExistence type="predicted"/>
<dbReference type="Pfam" id="PF05107">
    <property type="entry name" value="Cas_Cas7"/>
    <property type="match status" value="1"/>
</dbReference>